<organism evidence="3 4">
    <name type="scientific">Symbiodinium natans</name>
    <dbReference type="NCBI Taxonomy" id="878477"/>
    <lineage>
        <taxon>Eukaryota</taxon>
        <taxon>Sar</taxon>
        <taxon>Alveolata</taxon>
        <taxon>Dinophyceae</taxon>
        <taxon>Suessiales</taxon>
        <taxon>Symbiodiniaceae</taxon>
        <taxon>Symbiodinium</taxon>
    </lineage>
</organism>
<keyword evidence="2" id="KW-0812">Transmembrane</keyword>
<dbReference type="EMBL" id="CAJNDS010002132">
    <property type="protein sequence ID" value="CAE7344655.1"/>
    <property type="molecule type" value="Genomic_DNA"/>
</dbReference>
<accession>A0A812P8U1</accession>
<protein>
    <submittedName>
        <fullName evidence="3">Uncharacterized protein</fullName>
    </submittedName>
</protein>
<keyword evidence="2" id="KW-0472">Membrane</keyword>
<feature type="region of interest" description="Disordered" evidence="1">
    <location>
        <begin position="143"/>
        <end position="210"/>
    </location>
</feature>
<gene>
    <name evidence="3" type="ORF">SNAT2548_LOCUS18058</name>
</gene>
<reference evidence="3" key="1">
    <citation type="submission" date="2021-02" db="EMBL/GenBank/DDBJ databases">
        <authorList>
            <person name="Dougan E. K."/>
            <person name="Rhodes N."/>
            <person name="Thang M."/>
            <person name="Chan C."/>
        </authorList>
    </citation>
    <scope>NUCLEOTIDE SEQUENCE</scope>
</reference>
<evidence type="ECO:0000313" key="4">
    <source>
        <dbReference type="Proteomes" id="UP000604046"/>
    </source>
</evidence>
<name>A0A812P8U1_9DINO</name>
<keyword evidence="2" id="KW-1133">Transmembrane helix</keyword>
<proteinExistence type="predicted"/>
<sequence length="455" mass="50221">MLCLLVEIAHWSRAVCWESRGRGVDWALKVLLLFFVGGAASCEKLLRCQKVDAGDEPLNEHSFRVALPHLRCKDQDMESAWALYVGYGSAFAYGIMIPSFLVYLIAKQNLELAINRRCVCWWTKANQGKQVIAQAKLIEPLEDDAETAEDKPEVAQQDDGPGDGDNPDAAPFPYSWQQDSSTAAELQAKHQDPVEAARQKSEPVDGGNPDEEIVSANLLAAAIAYAAVFFRGEVTIERKPDSMTLEQKDGDENDKFTEIDATSIFSTMFSSIASKEHKTDIDIRRCQSITRMLAEHEVIEKKAEDDRILAGAKTIFFKYAACDDVWVEASLKVVAVALVTTVSVNSALLTLFITVGMAILLGAQKPYKQRQVNDLQSGCFICLSMAALGFWLETPEIPGRLLARLALVLPFLAAGVQMLRPDGPEALALRLHQEAKAKLKESKSVELSVKKVKFI</sequence>
<evidence type="ECO:0000256" key="2">
    <source>
        <dbReference type="SAM" id="Phobius"/>
    </source>
</evidence>
<evidence type="ECO:0000313" key="3">
    <source>
        <dbReference type="EMBL" id="CAE7344655.1"/>
    </source>
</evidence>
<comment type="caution">
    <text evidence="3">The sequence shown here is derived from an EMBL/GenBank/DDBJ whole genome shotgun (WGS) entry which is preliminary data.</text>
</comment>
<keyword evidence="4" id="KW-1185">Reference proteome</keyword>
<feature type="compositionally biased region" description="Basic and acidic residues" evidence="1">
    <location>
        <begin position="187"/>
        <end position="203"/>
    </location>
</feature>
<feature type="compositionally biased region" description="Polar residues" evidence="1">
    <location>
        <begin position="175"/>
        <end position="184"/>
    </location>
</feature>
<dbReference type="AlphaFoldDB" id="A0A812P8U1"/>
<evidence type="ECO:0000256" key="1">
    <source>
        <dbReference type="SAM" id="MobiDB-lite"/>
    </source>
</evidence>
<dbReference type="OrthoDB" id="422281at2759"/>
<dbReference type="Proteomes" id="UP000604046">
    <property type="component" value="Unassembled WGS sequence"/>
</dbReference>
<feature type="transmembrane region" description="Helical" evidence="2">
    <location>
        <begin position="333"/>
        <end position="363"/>
    </location>
</feature>
<feature type="transmembrane region" description="Helical" evidence="2">
    <location>
        <begin position="81"/>
        <end position="106"/>
    </location>
</feature>